<evidence type="ECO:0000259" key="4">
    <source>
        <dbReference type="PROSITE" id="PS51077"/>
    </source>
</evidence>
<reference evidence="6 7" key="1">
    <citation type="submission" date="2015-07" db="EMBL/GenBank/DDBJ databases">
        <title>Complete genome sequence of Mycobacterium goodii X7B, a facultative thermophilic biodesulfurizing bacterium.</title>
        <authorList>
            <person name="Yu B."/>
            <person name="Li F."/>
            <person name="Xu P."/>
        </authorList>
    </citation>
    <scope>NUCLEOTIDE SEQUENCE [LARGE SCALE GENOMIC DNA]</scope>
    <source>
        <strain evidence="6 7">X7B</strain>
    </source>
</reference>
<dbReference type="OrthoDB" id="60629at2"/>
<evidence type="ECO:0000256" key="2">
    <source>
        <dbReference type="ARBA" id="ARBA00023125"/>
    </source>
</evidence>
<dbReference type="Pfam" id="PF01614">
    <property type="entry name" value="IclR_C"/>
    <property type="match status" value="1"/>
</dbReference>
<evidence type="ECO:0000256" key="3">
    <source>
        <dbReference type="ARBA" id="ARBA00023163"/>
    </source>
</evidence>
<keyword evidence="2" id="KW-0238">DNA-binding</keyword>
<dbReference type="InterPro" id="IPR029016">
    <property type="entry name" value="GAF-like_dom_sf"/>
</dbReference>
<dbReference type="KEGG" id="mgo:AFA91_08725"/>
<dbReference type="InterPro" id="IPR014757">
    <property type="entry name" value="Tscrpt_reg_IclR_C"/>
</dbReference>
<dbReference type="SUPFAM" id="SSF46785">
    <property type="entry name" value="Winged helix' DNA-binding domain"/>
    <property type="match status" value="1"/>
</dbReference>
<feature type="domain" description="IclR-ED" evidence="5">
    <location>
        <begin position="72"/>
        <end position="259"/>
    </location>
</feature>
<dbReference type="SUPFAM" id="SSF55781">
    <property type="entry name" value="GAF domain-like"/>
    <property type="match status" value="1"/>
</dbReference>
<dbReference type="STRING" id="134601.AFA91_08725"/>
<protein>
    <submittedName>
        <fullName evidence="6">IclR family transcriptional regulator</fullName>
    </submittedName>
</protein>
<name>A0A0K0X3D6_MYCGD</name>
<dbReference type="PANTHER" id="PTHR30136">
    <property type="entry name" value="HELIX-TURN-HELIX TRANSCRIPTIONAL REGULATOR, ICLR FAMILY"/>
    <property type="match status" value="1"/>
</dbReference>
<evidence type="ECO:0000259" key="5">
    <source>
        <dbReference type="PROSITE" id="PS51078"/>
    </source>
</evidence>
<dbReference type="AlphaFoldDB" id="A0A0K0X3D6"/>
<dbReference type="PATRIC" id="fig|134601.6.peg.1807"/>
<evidence type="ECO:0000256" key="1">
    <source>
        <dbReference type="ARBA" id="ARBA00023015"/>
    </source>
</evidence>
<proteinExistence type="predicted"/>
<evidence type="ECO:0000313" key="6">
    <source>
        <dbReference type="EMBL" id="AKS31945.1"/>
    </source>
</evidence>
<dbReference type="SMART" id="SM00346">
    <property type="entry name" value="HTH_ICLR"/>
    <property type="match status" value="1"/>
</dbReference>
<evidence type="ECO:0000313" key="7">
    <source>
        <dbReference type="Proteomes" id="UP000062255"/>
    </source>
</evidence>
<dbReference type="InterPro" id="IPR036390">
    <property type="entry name" value="WH_DNA-bd_sf"/>
</dbReference>
<keyword evidence="1" id="KW-0805">Transcription regulation</keyword>
<dbReference type="PANTHER" id="PTHR30136:SF24">
    <property type="entry name" value="HTH-TYPE TRANSCRIPTIONAL REPRESSOR ALLR"/>
    <property type="match status" value="1"/>
</dbReference>
<sequence>MSPAHRDDGEFTAIGRATEILKQFRTGSGTLSAAALTRRTGLPKSTVYRMVGDLVRVGLLERDGRDYRPGLLLFEIGEAVPRQRDLREAAKRHLSALHEATQHNVGIALLDGFDVVHLEMLRGVEGPRLPQHSGGRWPAHASASGKAILAFTADGCVQFPAELKRFTECTVTSRTALDAELKMIRRRGVAFDRQEAVTGVVGVAAPILGPGSEVLAAVSMSGRAGRFNMGKMDAAVRTTAIAVSRELAAARSIVRPVLRGS</sequence>
<gene>
    <name evidence="6" type="ORF">AFA91_08725</name>
</gene>
<organism evidence="6 7">
    <name type="scientific">Mycolicibacterium goodii</name>
    <name type="common">Mycobacterium goodii</name>
    <dbReference type="NCBI Taxonomy" id="134601"/>
    <lineage>
        <taxon>Bacteria</taxon>
        <taxon>Bacillati</taxon>
        <taxon>Actinomycetota</taxon>
        <taxon>Actinomycetes</taxon>
        <taxon>Mycobacteriales</taxon>
        <taxon>Mycobacteriaceae</taxon>
        <taxon>Mycolicibacterium</taxon>
    </lineage>
</organism>
<dbReference type="InterPro" id="IPR005471">
    <property type="entry name" value="Tscrpt_reg_IclR_N"/>
</dbReference>
<dbReference type="PROSITE" id="PS51077">
    <property type="entry name" value="HTH_ICLR"/>
    <property type="match status" value="1"/>
</dbReference>
<dbReference type="InterPro" id="IPR036388">
    <property type="entry name" value="WH-like_DNA-bd_sf"/>
</dbReference>
<accession>A0A0K0X3D6</accession>
<dbReference type="Pfam" id="PF09339">
    <property type="entry name" value="HTH_IclR"/>
    <property type="match status" value="1"/>
</dbReference>
<dbReference type="GO" id="GO:0045892">
    <property type="term" value="P:negative regulation of DNA-templated transcription"/>
    <property type="evidence" value="ECO:0007669"/>
    <property type="project" value="TreeGrafter"/>
</dbReference>
<keyword evidence="3" id="KW-0804">Transcription</keyword>
<dbReference type="Gene3D" id="3.30.450.40">
    <property type="match status" value="1"/>
</dbReference>
<dbReference type="GO" id="GO:0003677">
    <property type="term" value="F:DNA binding"/>
    <property type="evidence" value="ECO:0007669"/>
    <property type="project" value="UniProtKB-KW"/>
</dbReference>
<dbReference type="Proteomes" id="UP000062255">
    <property type="component" value="Chromosome"/>
</dbReference>
<dbReference type="GO" id="GO:0003700">
    <property type="term" value="F:DNA-binding transcription factor activity"/>
    <property type="evidence" value="ECO:0007669"/>
    <property type="project" value="TreeGrafter"/>
</dbReference>
<dbReference type="RefSeq" id="WP_049744363.1">
    <property type="nucleotide sequence ID" value="NZ_CP012150.1"/>
</dbReference>
<dbReference type="InterPro" id="IPR050707">
    <property type="entry name" value="HTH_MetabolicPath_Reg"/>
</dbReference>
<dbReference type="PROSITE" id="PS51078">
    <property type="entry name" value="ICLR_ED"/>
    <property type="match status" value="1"/>
</dbReference>
<feature type="domain" description="HTH iclR-type" evidence="4">
    <location>
        <begin position="11"/>
        <end position="71"/>
    </location>
</feature>
<dbReference type="Gene3D" id="1.10.10.10">
    <property type="entry name" value="Winged helix-like DNA-binding domain superfamily/Winged helix DNA-binding domain"/>
    <property type="match status" value="1"/>
</dbReference>
<dbReference type="EMBL" id="CP012150">
    <property type="protein sequence ID" value="AKS31945.1"/>
    <property type="molecule type" value="Genomic_DNA"/>
</dbReference>